<evidence type="ECO:0000313" key="4">
    <source>
        <dbReference type="Proteomes" id="UP000241890"/>
    </source>
</evidence>
<feature type="region of interest" description="Disordered" evidence="2">
    <location>
        <begin position="211"/>
        <end position="264"/>
    </location>
</feature>
<dbReference type="EMBL" id="BEYU01000097">
    <property type="protein sequence ID" value="GBG31408.1"/>
    <property type="molecule type" value="Genomic_DNA"/>
</dbReference>
<sequence length="499" mass="55442">MGEGEENNAVMASSGSNLDLNKDTFITSLRGNDGDDTTINMAATEARQALVATVGGMGRVQDLHHQLSSVVGSLSDKVSDVLKKQESEFLSAYRAHMYNVQKELQELRTKVQNAELELQRDEKIKQLTQERDWFRKEALRLDAYATSMKKEIKFMEEKLDSVDEDRVWLENQLKSAKRQNKLLRTELEMHLGVDASGNRVSTQMLAIEAGPSPARSQLAPPIRNSQSQDHLARSSGPGDRTNTHSKSSAGFYNTPSYERSGSQKSLFDEEKGIFGTEELVMSDNNNNNSNNSHGHLDNRSKPSAEALAASGQAKRQIRQLREQLGREKEQLRDLRAQIVLERTERSDLQDLFAKCVEDVKKDILRRRDRAKRAQSKKAIPDSPATHTEQSLDLQAREAHIIQHAQFTALDRRKVLERLLEQDQVFAVLQDQLFPQTASEQPLGARIGQSGTEGASPIAAGLSPSSPQATSPLNPDKNPSGLAGSNKGNDFGLSFLLESM</sequence>
<proteinExistence type="predicted"/>
<accession>A0A2R5GNU1</accession>
<gene>
    <name evidence="3" type="ORF">FCC1311_076322</name>
</gene>
<dbReference type="PANTHER" id="PTHR40515:SF1">
    <property type="entry name" value="CILIA- AND FLAGELLA-ASSOCIATED PROTEIN 157"/>
    <property type="match status" value="1"/>
</dbReference>
<evidence type="ECO:0000313" key="3">
    <source>
        <dbReference type="EMBL" id="GBG31408.1"/>
    </source>
</evidence>
<reference evidence="3 4" key="1">
    <citation type="submission" date="2017-12" db="EMBL/GenBank/DDBJ databases">
        <title>Sequencing, de novo assembly and annotation of complete genome of a new Thraustochytrid species, strain FCC1311.</title>
        <authorList>
            <person name="Sedici K."/>
            <person name="Godart F."/>
            <person name="Aiese Cigliano R."/>
            <person name="Sanseverino W."/>
            <person name="Barakat M."/>
            <person name="Ortet P."/>
            <person name="Marechal E."/>
            <person name="Cagnac O."/>
            <person name="Amato A."/>
        </authorList>
    </citation>
    <scope>NUCLEOTIDE SEQUENCE [LARGE SCALE GENOMIC DNA]</scope>
</reference>
<dbReference type="InParanoid" id="A0A2R5GNU1"/>
<feature type="region of interest" description="Disordered" evidence="2">
    <location>
        <begin position="280"/>
        <end position="312"/>
    </location>
</feature>
<organism evidence="3 4">
    <name type="scientific">Hondaea fermentalgiana</name>
    <dbReference type="NCBI Taxonomy" id="2315210"/>
    <lineage>
        <taxon>Eukaryota</taxon>
        <taxon>Sar</taxon>
        <taxon>Stramenopiles</taxon>
        <taxon>Bigyra</taxon>
        <taxon>Labyrinthulomycetes</taxon>
        <taxon>Thraustochytrida</taxon>
        <taxon>Thraustochytriidae</taxon>
        <taxon>Hondaea</taxon>
    </lineage>
</organism>
<dbReference type="Proteomes" id="UP000241890">
    <property type="component" value="Unassembled WGS sequence"/>
</dbReference>
<protein>
    <submittedName>
        <fullName evidence="3">Uncharacterized protein</fullName>
    </submittedName>
</protein>
<feature type="compositionally biased region" description="Polar residues" evidence="2">
    <location>
        <begin position="462"/>
        <end position="472"/>
    </location>
</feature>
<evidence type="ECO:0000256" key="2">
    <source>
        <dbReference type="SAM" id="MobiDB-lite"/>
    </source>
</evidence>
<feature type="region of interest" description="Disordered" evidence="2">
    <location>
        <begin position="439"/>
        <end position="489"/>
    </location>
</feature>
<evidence type="ECO:0000256" key="1">
    <source>
        <dbReference type="SAM" id="Coils"/>
    </source>
</evidence>
<feature type="region of interest" description="Disordered" evidence="2">
    <location>
        <begin position="368"/>
        <end position="390"/>
    </location>
</feature>
<feature type="compositionally biased region" description="Polar residues" evidence="2">
    <location>
        <begin position="244"/>
        <end position="264"/>
    </location>
</feature>
<feature type="coiled-coil region" evidence="1">
    <location>
        <begin position="97"/>
        <end position="186"/>
    </location>
</feature>
<comment type="caution">
    <text evidence="3">The sequence shown here is derived from an EMBL/GenBank/DDBJ whole genome shotgun (WGS) entry which is preliminary data.</text>
</comment>
<dbReference type="OrthoDB" id="299625at2759"/>
<dbReference type="AlphaFoldDB" id="A0A2R5GNU1"/>
<dbReference type="PANTHER" id="PTHR40515">
    <property type="entry name" value="CILIA- AND FLAGELLA-ASSOCIATED PROTEIN 157"/>
    <property type="match status" value="1"/>
</dbReference>
<name>A0A2R5GNU1_9STRA</name>
<keyword evidence="1" id="KW-0175">Coiled coil</keyword>
<keyword evidence="4" id="KW-1185">Reference proteome</keyword>